<keyword evidence="1" id="KW-0812">Transmembrane</keyword>
<evidence type="ECO:0000313" key="2">
    <source>
        <dbReference type="EMBL" id="QHT74734.1"/>
    </source>
</evidence>
<reference evidence="2" key="1">
    <citation type="journal article" date="2020" name="Nature">
        <title>Giant virus diversity and host interactions through global metagenomics.</title>
        <authorList>
            <person name="Schulz F."/>
            <person name="Roux S."/>
            <person name="Paez-Espino D."/>
            <person name="Jungbluth S."/>
            <person name="Walsh D.A."/>
            <person name="Denef V.J."/>
            <person name="McMahon K.D."/>
            <person name="Konstantinidis K.T."/>
            <person name="Eloe-Fadrosh E.A."/>
            <person name="Kyrpides N.C."/>
            <person name="Woyke T."/>
        </authorList>
    </citation>
    <scope>NUCLEOTIDE SEQUENCE</scope>
    <source>
        <strain evidence="2">GVMAG-M-3300023179-62</strain>
    </source>
</reference>
<feature type="transmembrane region" description="Helical" evidence="1">
    <location>
        <begin position="49"/>
        <end position="74"/>
    </location>
</feature>
<keyword evidence="1" id="KW-1133">Transmembrane helix</keyword>
<name>A0A6C0H2G2_9ZZZZ</name>
<dbReference type="EMBL" id="MN739858">
    <property type="protein sequence ID" value="QHT74734.1"/>
    <property type="molecule type" value="Genomic_DNA"/>
</dbReference>
<dbReference type="AlphaFoldDB" id="A0A6C0H2G2"/>
<feature type="transmembrane region" description="Helical" evidence="1">
    <location>
        <begin position="25"/>
        <end position="43"/>
    </location>
</feature>
<organism evidence="2">
    <name type="scientific">viral metagenome</name>
    <dbReference type="NCBI Taxonomy" id="1070528"/>
    <lineage>
        <taxon>unclassified sequences</taxon>
        <taxon>metagenomes</taxon>
        <taxon>organismal metagenomes</taxon>
    </lineage>
</organism>
<sequence length="84" mass="9747">MIIETILFVISLSLLFSFIENKSNFPSIIVIPIIVGCITKYILGDWDEGYAWTISDIFYWMCIIIFSVLTVFIVQKSKMNPKFN</sequence>
<accession>A0A6C0H2G2</accession>
<evidence type="ECO:0000256" key="1">
    <source>
        <dbReference type="SAM" id="Phobius"/>
    </source>
</evidence>
<keyword evidence="1" id="KW-0472">Membrane</keyword>
<proteinExistence type="predicted"/>
<protein>
    <submittedName>
        <fullName evidence="2">Uncharacterized protein</fullName>
    </submittedName>
</protein>